<dbReference type="Proteomes" id="UP001222282">
    <property type="component" value="Chromosome"/>
</dbReference>
<proteinExistence type="predicted"/>
<dbReference type="EMBL" id="CP101655">
    <property type="protein sequence ID" value="WDR34262.1"/>
    <property type="molecule type" value="Genomic_DNA"/>
</dbReference>
<evidence type="ECO:0000313" key="3">
    <source>
        <dbReference type="Proteomes" id="UP001222282"/>
    </source>
</evidence>
<sequence>MEKRVSKMTCCMCITPGIFQAIGHQVLAIAGFVAFLTLFSNPEENDKRSKAVKLKTCSGWSVSGMSQRFFDASGKSQAFLAL</sequence>
<evidence type="ECO:0000256" key="1">
    <source>
        <dbReference type="SAM" id="Phobius"/>
    </source>
</evidence>
<dbReference type="RefSeq" id="WP_127651798.1">
    <property type="nucleotide sequence ID" value="NZ_CATKPR010000064.1"/>
</dbReference>
<protein>
    <submittedName>
        <fullName evidence="2">Uncharacterized protein</fullName>
    </submittedName>
</protein>
<gene>
    <name evidence="2" type="ORF">NN484_17260</name>
</gene>
<keyword evidence="1" id="KW-1133">Transmembrane helix</keyword>
<keyword evidence="1" id="KW-0472">Membrane</keyword>
<keyword evidence="3" id="KW-1185">Reference proteome</keyword>
<feature type="transmembrane region" description="Helical" evidence="1">
    <location>
        <begin position="21"/>
        <end position="39"/>
    </location>
</feature>
<keyword evidence="1" id="KW-0812">Transmembrane</keyword>
<reference evidence="2 3" key="1">
    <citation type="submission" date="2022-07" db="EMBL/GenBank/DDBJ databases">
        <authorList>
            <person name="Abrouk D."/>
            <person name="Moenne-Loccoz Y."/>
            <person name="Todorovic I."/>
            <person name="Raicevic V."/>
            <person name="Jovicic-Petrovic J."/>
        </authorList>
    </citation>
    <scope>NUCLEOTIDE SEQUENCE [LARGE SCALE GENOMIC DNA]</scope>
    <source>
        <strain evidence="3">IT-P374</strain>
    </source>
</reference>
<evidence type="ECO:0000313" key="2">
    <source>
        <dbReference type="EMBL" id="WDR34262.1"/>
    </source>
</evidence>
<organism evidence="2 3">
    <name type="scientific">Pseudomonas serboccidentalis</name>
    <dbReference type="NCBI Taxonomy" id="2964670"/>
    <lineage>
        <taxon>Bacteria</taxon>
        <taxon>Pseudomonadati</taxon>
        <taxon>Pseudomonadota</taxon>
        <taxon>Gammaproteobacteria</taxon>
        <taxon>Pseudomonadales</taxon>
        <taxon>Pseudomonadaceae</taxon>
        <taxon>Pseudomonas</taxon>
    </lineage>
</organism>
<accession>A0ABY7Z5C7</accession>
<name>A0ABY7Z5C7_9PSED</name>